<dbReference type="InterPro" id="IPR003029">
    <property type="entry name" value="S1_domain"/>
</dbReference>
<dbReference type="Pfam" id="PF00575">
    <property type="entry name" value="S1"/>
    <property type="match status" value="1"/>
</dbReference>
<gene>
    <name evidence="2" type="ORF">FZD47_21010</name>
</gene>
<name>A0A5D4SBP1_9BACI</name>
<evidence type="ECO:0000313" key="3">
    <source>
        <dbReference type="Proteomes" id="UP000323732"/>
    </source>
</evidence>
<dbReference type="RefSeq" id="WP_148950839.1">
    <property type="nucleotide sequence ID" value="NZ_VTES01000006.1"/>
</dbReference>
<proteinExistence type="predicted"/>
<feature type="domain" description="S1 motif" evidence="1">
    <location>
        <begin position="131"/>
        <end position="199"/>
    </location>
</feature>
<dbReference type="SMART" id="SM00316">
    <property type="entry name" value="S1"/>
    <property type="match status" value="2"/>
</dbReference>
<dbReference type="EMBL" id="VTES01000006">
    <property type="protein sequence ID" value="TYS60690.1"/>
    <property type="molecule type" value="Genomic_DNA"/>
</dbReference>
<dbReference type="GO" id="GO:0003676">
    <property type="term" value="F:nucleic acid binding"/>
    <property type="evidence" value="ECO:0007669"/>
    <property type="project" value="InterPro"/>
</dbReference>
<organism evidence="2 3">
    <name type="scientific">Bacillus infantis</name>
    <dbReference type="NCBI Taxonomy" id="324767"/>
    <lineage>
        <taxon>Bacteria</taxon>
        <taxon>Bacillati</taxon>
        <taxon>Bacillota</taxon>
        <taxon>Bacilli</taxon>
        <taxon>Bacillales</taxon>
        <taxon>Bacillaceae</taxon>
        <taxon>Bacillus</taxon>
    </lineage>
</organism>
<evidence type="ECO:0000313" key="2">
    <source>
        <dbReference type="EMBL" id="TYS60690.1"/>
    </source>
</evidence>
<accession>A0A5D4SBP1</accession>
<protein>
    <submittedName>
        <fullName evidence="2">S1 RNA-binding domain-containing protein</fullName>
    </submittedName>
</protein>
<dbReference type="SUPFAM" id="SSF50249">
    <property type="entry name" value="Nucleic acid-binding proteins"/>
    <property type="match status" value="2"/>
</dbReference>
<evidence type="ECO:0000259" key="1">
    <source>
        <dbReference type="PROSITE" id="PS50126"/>
    </source>
</evidence>
<dbReference type="InterPro" id="IPR012340">
    <property type="entry name" value="NA-bd_OB-fold"/>
</dbReference>
<dbReference type="Proteomes" id="UP000323732">
    <property type="component" value="Unassembled WGS sequence"/>
</dbReference>
<dbReference type="PROSITE" id="PS50126">
    <property type="entry name" value="S1"/>
    <property type="match status" value="1"/>
</dbReference>
<comment type="caution">
    <text evidence="2">The sequence shown here is derived from an EMBL/GenBank/DDBJ whole genome shotgun (WGS) entry which is preliminary data.</text>
</comment>
<reference evidence="2 3" key="1">
    <citation type="submission" date="2019-08" db="EMBL/GenBank/DDBJ databases">
        <title>Bacillus genomes from the desert of Cuatro Cienegas, Coahuila.</title>
        <authorList>
            <person name="Olmedo-Alvarez G."/>
        </authorList>
    </citation>
    <scope>NUCLEOTIDE SEQUENCE [LARGE SCALE GENOMIC DNA]</scope>
    <source>
        <strain evidence="2 3">CH37_1T</strain>
    </source>
</reference>
<dbReference type="AlphaFoldDB" id="A0A5D4SBP1"/>
<dbReference type="Gene3D" id="2.40.50.140">
    <property type="entry name" value="Nucleic acid-binding proteins"/>
    <property type="match status" value="1"/>
</dbReference>
<sequence>MITESWKDQETLEELARKHRFNEILSGVIRSSLVMKIPVINDDGTKTVTEGDTLLVALPGGITGYCPASEFREREFRSLTRFVGTTQQFIITGLNLEEKVALLSEKRAAAQLRTEFWEDLLTKEVAGTLQEDMYEAVITGINQKNRNIFVRINGQDAFLFNRDWSWNRRDVVDAQIGETIQVKIERIDTENKRIQVSRKLALPDPKDFISSLRVNQVIAGKVSGIDPIHGLFVTVENNIVLKAGKVRKLEEPDIGDIVTCRVRSTSPEERQGKVIIIDYPRGKRKRKDLGSFLFE</sequence>